<dbReference type="Gene3D" id="2.40.170.20">
    <property type="entry name" value="TonB-dependent receptor, beta-barrel domain"/>
    <property type="match status" value="1"/>
</dbReference>
<dbReference type="Gene3D" id="3.55.50.30">
    <property type="match status" value="1"/>
</dbReference>
<keyword evidence="10 15" id="KW-0798">TonB box</keyword>
<dbReference type="Pfam" id="PF07715">
    <property type="entry name" value="Plug"/>
    <property type="match status" value="1"/>
</dbReference>
<dbReference type="NCBIfam" id="TIGR01783">
    <property type="entry name" value="TonB-siderophor"/>
    <property type="match status" value="1"/>
</dbReference>
<dbReference type="GO" id="GO:0015891">
    <property type="term" value="P:siderophore transport"/>
    <property type="evidence" value="ECO:0007669"/>
    <property type="project" value="InterPro"/>
</dbReference>
<dbReference type="AlphaFoldDB" id="A0A2W5C0S5"/>
<proteinExistence type="inferred from homology"/>
<keyword evidence="3 14" id="KW-0813">Transport</keyword>
<evidence type="ECO:0000256" key="6">
    <source>
        <dbReference type="ARBA" id="ARBA00022692"/>
    </source>
</evidence>
<feature type="domain" description="TonB-dependent receptor plug" evidence="18">
    <location>
        <begin position="90"/>
        <end position="185"/>
    </location>
</feature>
<accession>A0A2W5C0S5</accession>
<evidence type="ECO:0000256" key="5">
    <source>
        <dbReference type="ARBA" id="ARBA00022496"/>
    </source>
</evidence>
<dbReference type="GO" id="GO:0009279">
    <property type="term" value="C:cell outer membrane"/>
    <property type="evidence" value="ECO:0007669"/>
    <property type="project" value="UniProtKB-SubCell"/>
</dbReference>
<keyword evidence="8" id="KW-0408">Iron</keyword>
<dbReference type="InterPro" id="IPR037066">
    <property type="entry name" value="Plug_dom_sf"/>
</dbReference>
<dbReference type="Proteomes" id="UP000249066">
    <property type="component" value="Unassembled WGS sequence"/>
</dbReference>
<evidence type="ECO:0000259" key="17">
    <source>
        <dbReference type="Pfam" id="PF00593"/>
    </source>
</evidence>
<evidence type="ECO:0000256" key="10">
    <source>
        <dbReference type="ARBA" id="ARBA00023077"/>
    </source>
</evidence>
<reference evidence="19 20" key="1">
    <citation type="submission" date="2017-08" db="EMBL/GenBank/DDBJ databases">
        <title>Infants hospitalized years apart are colonized by the same room-sourced microbial strains.</title>
        <authorList>
            <person name="Brooks B."/>
            <person name="Olm M.R."/>
            <person name="Firek B.A."/>
            <person name="Baker R."/>
            <person name="Thomas B.C."/>
            <person name="Morowitz M.J."/>
            <person name="Banfield J.F."/>
        </authorList>
    </citation>
    <scope>NUCLEOTIDE SEQUENCE [LARGE SCALE GENOMIC DNA]</scope>
    <source>
        <strain evidence="19">S2_018_000_R2_101</strain>
    </source>
</reference>
<keyword evidence="13 14" id="KW-0998">Cell outer membrane</keyword>
<keyword evidence="7" id="KW-0732">Signal</keyword>
<dbReference type="InterPro" id="IPR036942">
    <property type="entry name" value="Beta-barrel_TonB_sf"/>
</dbReference>
<evidence type="ECO:0000256" key="13">
    <source>
        <dbReference type="ARBA" id="ARBA00023237"/>
    </source>
</evidence>
<dbReference type="CDD" id="cd01347">
    <property type="entry name" value="ligand_gated_channel"/>
    <property type="match status" value="1"/>
</dbReference>
<dbReference type="SUPFAM" id="SSF56935">
    <property type="entry name" value="Porins"/>
    <property type="match status" value="1"/>
</dbReference>
<dbReference type="InterPro" id="IPR000531">
    <property type="entry name" value="Beta-barrel_TonB"/>
</dbReference>
<gene>
    <name evidence="19" type="ORF">DI623_14480</name>
</gene>
<evidence type="ECO:0000256" key="14">
    <source>
        <dbReference type="PROSITE-ProRule" id="PRU01360"/>
    </source>
</evidence>
<evidence type="ECO:0000256" key="9">
    <source>
        <dbReference type="ARBA" id="ARBA00023065"/>
    </source>
</evidence>
<evidence type="ECO:0000256" key="16">
    <source>
        <dbReference type="SAM" id="MobiDB-lite"/>
    </source>
</evidence>
<comment type="caution">
    <text evidence="19">The sequence shown here is derived from an EMBL/GenBank/DDBJ whole genome shotgun (WGS) entry which is preliminary data.</text>
</comment>
<keyword evidence="5" id="KW-0410">Iron transport</keyword>
<evidence type="ECO:0000256" key="7">
    <source>
        <dbReference type="ARBA" id="ARBA00022729"/>
    </source>
</evidence>
<evidence type="ECO:0000256" key="3">
    <source>
        <dbReference type="ARBA" id="ARBA00022448"/>
    </source>
</evidence>
<sequence length="729" mass="80689">MQAPALRGRMTAINAVRRLIAGKTLVVTTTPSGSLVIRSSGARTKNRQEGDDSHRKPVAQTTPAQEGTDIVVTGYRVGETAGGTRIMTAVKDLPMSVEIVNRELIEDLGARKIEDAIRYVSGINKVNRNDNLARGERFAIRGFNSSLIMRNGVPYNVFSDTANIQQIDVVKGANSILYGFNDPGGLINFITKAPQDKPGYSVSQTVGTYRYYRTEADLTGPLFGDTNYRLVGAYTNSGSWLANGKDETIFVNPVVDIGLTDNTRLVLDYEYRRQNSRGLREGYPLLFDAKNVAYAYPDLGSRYSPIFPQNRNINKVQNFEARLTHSFTPTTVLRLVAAHTDIRADQFNAFSGNILPGSLTQTRTRVYLEQNRQKTDFLFADFSTQFSFLGMQHKVILGGQHLERSGQGYGRFSDYGPVWNIRTNDYAVHYAIPATRADMMKNVRLTDTAPTKSSGVYIIDQISLLDDRLHVLAGGRYDRLNGVGRFTPQIGGNVRLNDWLSAYALYSESFRLNAPYTYLDTGEVVTFPPEVGQNREFGFKFDLFGHRLSSTLAFFSLKRTNVLQATASQDPLRPHLNLSGGERSRGVEFDVSGKISRSLSIFGSYAYTDTKVLSSSNAATVGAPLEGVAKNAASLFAKYDLGDVGPGRLSLNAGTLWREGPILLLNNIPANSLIHQDSYIVFDGGIDYELPGRLTFSIKSTNIGNKAYMDRRSAYAAPREVFFTIRKAF</sequence>
<dbReference type="InterPro" id="IPR010105">
    <property type="entry name" value="TonB_sidphr_rcpt"/>
</dbReference>
<evidence type="ECO:0000256" key="4">
    <source>
        <dbReference type="ARBA" id="ARBA00022452"/>
    </source>
</evidence>
<feature type="region of interest" description="Disordered" evidence="16">
    <location>
        <begin position="38"/>
        <end position="65"/>
    </location>
</feature>
<dbReference type="PROSITE" id="PS52016">
    <property type="entry name" value="TONB_DEPENDENT_REC_3"/>
    <property type="match status" value="1"/>
</dbReference>
<keyword evidence="4 14" id="KW-1134">Transmembrane beta strand</keyword>
<keyword evidence="6 14" id="KW-0812">Transmembrane</keyword>
<dbReference type="PANTHER" id="PTHR32552:SF68">
    <property type="entry name" value="FERRICHROME OUTER MEMBRANE TRANSPORTER_PHAGE RECEPTOR"/>
    <property type="match status" value="1"/>
</dbReference>
<dbReference type="Pfam" id="PF00593">
    <property type="entry name" value="TonB_dep_Rec_b-barrel"/>
    <property type="match status" value="1"/>
</dbReference>
<dbReference type="GO" id="GO:0015344">
    <property type="term" value="F:siderophore uptake transmembrane transporter activity"/>
    <property type="evidence" value="ECO:0007669"/>
    <property type="project" value="TreeGrafter"/>
</dbReference>
<keyword evidence="9" id="KW-0406">Ion transport</keyword>
<feature type="domain" description="TonB-dependent receptor-like beta-barrel" evidence="17">
    <location>
        <begin position="258"/>
        <end position="698"/>
    </location>
</feature>
<evidence type="ECO:0000313" key="20">
    <source>
        <dbReference type="Proteomes" id="UP000249066"/>
    </source>
</evidence>
<organism evidence="19 20">
    <name type="scientific">Sphingomonas sanxanigenens</name>
    <dbReference type="NCBI Taxonomy" id="397260"/>
    <lineage>
        <taxon>Bacteria</taxon>
        <taxon>Pseudomonadati</taxon>
        <taxon>Pseudomonadota</taxon>
        <taxon>Alphaproteobacteria</taxon>
        <taxon>Sphingomonadales</taxon>
        <taxon>Sphingomonadaceae</taxon>
        <taxon>Sphingomonas</taxon>
    </lineage>
</organism>
<evidence type="ECO:0000313" key="19">
    <source>
        <dbReference type="EMBL" id="PZO87568.1"/>
    </source>
</evidence>
<name>A0A2W5C0S5_9SPHN</name>
<keyword evidence="11 14" id="KW-0472">Membrane</keyword>
<dbReference type="EMBL" id="QFNN01000125">
    <property type="protein sequence ID" value="PZO87568.1"/>
    <property type="molecule type" value="Genomic_DNA"/>
</dbReference>
<evidence type="ECO:0000256" key="1">
    <source>
        <dbReference type="ARBA" id="ARBA00004571"/>
    </source>
</evidence>
<comment type="similarity">
    <text evidence="2 14 15">Belongs to the TonB-dependent receptor family.</text>
</comment>
<dbReference type="PANTHER" id="PTHR32552">
    <property type="entry name" value="FERRICHROME IRON RECEPTOR-RELATED"/>
    <property type="match status" value="1"/>
</dbReference>
<keyword evidence="12" id="KW-0675">Receptor</keyword>
<comment type="subcellular location">
    <subcellularLocation>
        <location evidence="1 14">Cell outer membrane</location>
        <topology evidence="1 14">Multi-pass membrane protein</topology>
    </subcellularLocation>
</comment>
<evidence type="ECO:0000256" key="15">
    <source>
        <dbReference type="RuleBase" id="RU003357"/>
    </source>
</evidence>
<dbReference type="GO" id="GO:0038023">
    <property type="term" value="F:signaling receptor activity"/>
    <property type="evidence" value="ECO:0007669"/>
    <property type="project" value="InterPro"/>
</dbReference>
<dbReference type="Gene3D" id="2.170.130.10">
    <property type="entry name" value="TonB-dependent receptor, plug domain"/>
    <property type="match status" value="1"/>
</dbReference>
<evidence type="ECO:0000259" key="18">
    <source>
        <dbReference type="Pfam" id="PF07715"/>
    </source>
</evidence>
<protein>
    <recommendedName>
        <fullName evidence="21">TonB-dependent siderophore receptor</fullName>
    </recommendedName>
</protein>
<evidence type="ECO:0000256" key="12">
    <source>
        <dbReference type="ARBA" id="ARBA00023170"/>
    </source>
</evidence>
<evidence type="ECO:0000256" key="11">
    <source>
        <dbReference type="ARBA" id="ARBA00023136"/>
    </source>
</evidence>
<evidence type="ECO:0000256" key="2">
    <source>
        <dbReference type="ARBA" id="ARBA00009810"/>
    </source>
</evidence>
<feature type="compositionally biased region" description="Basic and acidic residues" evidence="16">
    <location>
        <begin position="46"/>
        <end position="55"/>
    </location>
</feature>
<evidence type="ECO:0008006" key="21">
    <source>
        <dbReference type="Google" id="ProtNLM"/>
    </source>
</evidence>
<dbReference type="InterPro" id="IPR039426">
    <property type="entry name" value="TonB-dep_rcpt-like"/>
</dbReference>
<dbReference type="InterPro" id="IPR012910">
    <property type="entry name" value="Plug_dom"/>
</dbReference>
<evidence type="ECO:0000256" key="8">
    <source>
        <dbReference type="ARBA" id="ARBA00023004"/>
    </source>
</evidence>